<reference evidence="2 3" key="1">
    <citation type="submission" date="2018-05" db="EMBL/GenBank/DDBJ databases">
        <title>Genome sequencing and assembly of the regulated plant pathogen Lachnellula willkommii and related sister species for the development of diagnostic species identification markers.</title>
        <authorList>
            <person name="Giroux E."/>
            <person name="Bilodeau G."/>
        </authorList>
    </citation>
    <scope>NUCLEOTIDE SEQUENCE [LARGE SCALE GENOMIC DNA]</scope>
    <source>
        <strain evidence="2 3">CBS 185.66</strain>
    </source>
</reference>
<dbReference type="AlphaFoldDB" id="A0A8H8R7E2"/>
<name>A0A8H8R7E2_9HELO</name>
<dbReference type="InterPro" id="IPR052895">
    <property type="entry name" value="HetReg/Transcr_Mod"/>
</dbReference>
<dbReference type="GeneID" id="41982692"/>
<organism evidence="2 3">
    <name type="scientific">Lachnellula hyalina</name>
    <dbReference type="NCBI Taxonomy" id="1316788"/>
    <lineage>
        <taxon>Eukaryota</taxon>
        <taxon>Fungi</taxon>
        <taxon>Dikarya</taxon>
        <taxon>Ascomycota</taxon>
        <taxon>Pezizomycotina</taxon>
        <taxon>Leotiomycetes</taxon>
        <taxon>Helotiales</taxon>
        <taxon>Lachnaceae</taxon>
        <taxon>Lachnellula</taxon>
    </lineage>
</organism>
<dbReference type="Pfam" id="PF06985">
    <property type="entry name" value="HET"/>
    <property type="match status" value="1"/>
</dbReference>
<dbReference type="PANTHER" id="PTHR24148:SF73">
    <property type="entry name" value="HET DOMAIN PROTEIN (AFU_ORTHOLOGUE AFUA_8G01020)"/>
    <property type="match status" value="1"/>
</dbReference>
<keyword evidence="3" id="KW-1185">Reference proteome</keyword>
<gene>
    <name evidence="2" type="primary">het-6_15</name>
    <name evidence="2" type="ORF">LHYA1_G002494</name>
</gene>
<dbReference type="InterPro" id="IPR010730">
    <property type="entry name" value="HET"/>
</dbReference>
<comment type="caution">
    <text evidence="2">The sequence shown here is derived from an EMBL/GenBank/DDBJ whole genome shotgun (WGS) entry which is preliminary data.</text>
</comment>
<protein>
    <submittedName>
        <fullName evidence="2">Heterokaryon incompatibility protein 6,OR allele</fullName>
    </submittedName>
</protein>
<evidence type="ECO:0000259" key="1">
    <source>
        <dbReference type="Pfam" id="PF06985"/>
    </source>
</evidence>
<dbReference type="Proteomes" id="UP000431533">
    <property type="component" value="Unassembled WGS sequence"/>
</dbReference>
<dbReference type="PANTHER" id="PTHR24148">
    <property type="entry name" value="ANKYRIN REPEAT DOMAIN-CONTAINING PROTEIN 39 HOMOLOG-RELATED"/>
    <property type="match status" value="1"/>
</dbReference>
<accession>A0A8H8R7E2</accession>
<dbReference type="Pfam" id="PF26639">
    <property type="entry name" value="Het-6_barrel"/>
    <property type="match status" value="1"/>
</dbReference>
<feature type="domain" description="Heterokaryon incompatibility" evidence="1">
    <location>
        <begin position="104"/>
        <end position="253"/>
    </location>
</feature>
<evidence type="ECO:0000313" key="2">
    <source>
        <dbReference type="EMBL" id="TVY29075.1"/>
    </source>
</evidence>
<proteinExistence type="predicted"/>
<sequence>MEVSNGYSTLDESRDEIRLITLSLLPDEFDLVHCTVETVSLADLTPDYRTFICSSDNSGVGARKTIRKWCKSKSIAQQSSTSAKDDEYQYTPSTTSNRFTWGDFAALSYVWGDENVTGTIVVNGQEREVTANLEEALRAFCSRDEFTGGFKLWVDAICINQIDLVERGRQVRRMREIYGTAWTVVAWLGEECDQSHKAIQLVQDLAGFSNNKSRNQLEKWLQEDPSFLGNGSWLALQEFMDRMYWYRLWILQELIMGSSAVLIRCGSSSIEWKTFCAGISLLEEDLWLVKDGLLRRDVDAQGLTKNTAWSTASLHLVYQDLSVLSQLEETTGDHQCISFGRILDIANWAECMDPRDKVYGLVGLMKPDIAQHLVPDYTIHPMSVYANATKLFIQSSGSLEPIREGNPWGPTRTPSWIADWQWEGRARMSRTENQLWGPSWLSSKSNPSINVPYHASGASRYEVTFSGDGLLLSCKGFIIDSVLGLSARGQGYFAWSKASINQIGQWKSIYGDKTATSEALYRTLVADRVSGGNKANVKHSVVFHLPATFSKAGPQFKKRGWTWLSAQENYYFRWQKWRAANRDFLLGDHKLGSFFDDKVPEGASEFDFTEVYSCFDRTCQKRRLMTTKNGYLGWVPDNIYGGDEDQTRSGDLVAIILGCSTPMVIRPAGKYFLVVGEAYVQGIMDGEVMKALETSNAKRQFTPGDSWRVLECQEKVYHFLVKCCELILHDLLESGSLYDDQFPIVQADAAVSTTTEILTSLASISAEAPYRLPANLNAEEAVAEASGAQPDPQPTFKVDKSSLNVFNTMFFTTGKIGGPGEIPWIDFLRAMANTGFTIQKLYGSIWQFTPTKLAVERSIQFHEPHPAVKIRFTHARRMGRRLTRAHDWHGGMFDVVVGRGSK</sequence>
<dbReference type="OrthoDB" id="4850726at2759"/>
<evidence type="ECO:0000313" key="3">
    <source>
        <dbReference type="Proteomes" id="UP000431533"/>
    </source>
</evidence>
<dbReference type="EMBL" id="QGMH01000022">
    <property type="protein sequence ID" value="TVY29075.1"/>
    <property type="molecule type" value="Genomic_DNA"/>
</dbReference>
<dbReference type="RefSeq" id="XP_031007863.1">
    <property type="nucleotide sequence ID" value="XM_031147470.1"/>
</dbReference>